<keyword evidence="8" id="KW-1185">Reference proteome</keyword>
<dbReference type="RefSeq" id="XP_009015207.1">
    <property type="nucleotide sequence ID" value="XM_009016959.1"/>
</dbReference>
<reference evidence="6 8" key="2">
    <citation type="journal article" date="2013" name="Nature">
        <title>Insights into bilaterian evolution from three spiralian genomes.</title>
        <authorList>
            <person name="Simakov O."/>
            <person name="Marletaz F."/>
            <person name="Cho S.J."/>
            <person name="Edsinger-Gonzales E."/>
            <person name="Havlak P."/>
            <person name="Hellsten U."/>
            <person name="Kuo D.H."/>
            <person name="Larsson T."/>
            <person name="Lv J."/>
            <person name="Arendt D."/>
            <person name="Savage R."/>
            <person name="Osoegawa K."/>
            <person name="de Jong P."/>
            <person name="Grimwood J."/>
            <person name="Chapman J.A."/>
            <person name="Shapiro H."/>
            <person name="Aerts A."/>
            <person name="Otillar R.P."/>
            <person name="Terry A.Y."/>
            <person name="Boore J.L."/>
            <person name="Grigoriev I.V."/>
            <person name="Lindberg D.R."/>
            <person name="Seaver E.C."/>
            <person name="Weisblat D.A."/>
            <person name="Putnam N.H."/>
            <person name="Rokhsar D.S."/>
        </authorList>
    </citation>
    <scope>NUCLEOTIDE SEQUENCE</scope>
</reference>
<gene>
    <name evidence="7" type="primary">20209900</name>
    <name evidence="6" type="ORF">HELRODRAFT_184898</name>
</gene>
<dbReference type="GO" id="GO:0003755">
    <property type="term" value="F:peptidyl-prolyl cis-trans isomerase activity"/>
    <property type="evidence" value="ECO:0007669"/>
    <property type="project" value="InterPro"/>
</dbReference>
<evidence type="ECO:0000259" key="5">
    <source>
        <dbReference type="Pfam" id="PF23322"/>
    </source>
</evidence>
<keyword evidence="2" id="KW-0963">Cytoplasm</keyword>
<dbReference type="KEGG" id="hro:HELRODRAFT_184898"/>
<dbReference type="PANTHER" id="PTHR11242">
    <property type="entry name" value="ARYL HYDROCARBON RECEPTOR INTERACTING PROTEIN RELATED"/>
    <property type="match status" value="1"/>
</dbReference>
<dbReference type="FunCoup" id="T1FM51">
    <property type="interactions" value="307"/>
</dbReference>
<feature type="domain" description="AIP/AIPL N-terminal FKBP-type PPIase" evidence="5">
    <location>
        <begin position="28"/>
        <end position="151"/>
    </location>
</feature>
<dbReference type="HOGENOM" id="CLU_052244_0_0_1"/>
<dbReference type="PANTHER" id="PTHR11242:SF0">
    <property type="entry name" value="TPR_REGION DOMAIN-CONTAINING PROTEIN"/>
    <property type="match status" value="1"/>
</dbReference>
<dbReference type="STRING" id="6412.T1FM51"/>
<dbReference type="InParanoid" id="T1FM51"/>
<dbReference type="InterPro" id="IPR056277">
    <property type="entry name" value="PPIase_AIP"/>
</dbReference>
<name>T1FM51_HELRO</name>
<dbReference type="Proteomes" id="UP000015101">
    <property type="component" value="Unassembled WGS sequence"/>
</dbReference>
<evidence type="ECO:0000256" key="1">
    <source>
        <dbReference type="ARBA" id="ARBA00004496"/>
    </source>
</evidence>
<protein>
    <recommendedName>
        <fullName evidence="5">AIP/AIPL N-terminal FKBP-type PPIase domain-containing protein</fullName>
    </recommendedName>
</protein>
<dbReference type="EnsemblMetazoa" id="HelroT184898">
    <property type="protein sequence ID" value="HelroP184898"/>
    <property type="gene ID" value="HelroG184898"/>
</dbReference>
<accession>T1FM51</accession>
<dbReference type="FunFam" id="1.25.40.10:FF:000052">
    <property type="entry name" value="Aryl-hydrocarbon-interacting protein-like 1"/>
    <property type="match status" value="1"/>
</dbReference>
<dbReference type="eggNOG" id="KOG0545">
    <property type="taxonomic scope" value="Eukaryota"/>
</dbReference>
<dbReference type="OMA" id="SHCCGMM"/>
<dbReference type="InterPro" id="IPR046357">
    <property type="entry name" value="PPIase_dom_sf"/>
</dbReference>
<dbReference type="InterPro" id="IPR039663">
    <property type="entry name" value="AIP/AIPL1/TTC9"/>
</dbReference>
<dbReference type="GO" id="GO:0005737">
    <property type="term" value="C:cytoplasm"/>
    <property type="evidence" value="ECO:0007669"/>
    <property type="project" value="UniProtKB-SubCell"/>
</dbReference>
<dbReference type="Gene3D" id="1.25.40.10">
    <property type="entry name" value="Tetratricopeptide repeat domain"/>
    <property type="match status" value="1"/>
</dbReference>
<sequence>MSNLNYGIDLASGISKRVLFASKYDLPNYEKDTKIYFRYQTRLCDNDHTVLDDNRKDKKPLELIIGKQFKLEVWETCLKSMRPNEVASFIVHASLVSNYPMVAKSLREIRCGSCSTGHHCCGMTIRELGLGHPDLDNLLHNPQPLEFIFEVTSVEDVGKYKKDLWALSDDEKLNIIPMLKEEGNKLFVDKKYEEASEKYGQAIGLLDQLALKEKPGDEEYLEFEMKKIPFLLNYSQCKLYLDDFYSVIKHASEVLEKDPDNVKALFRRGKGHVGAWNPEEARKDLQRAAELDPSLLKAVTKELNHLAEMEKEKKINDQMLLKGKLFA</sequence>
<organism evidence="7 8">
    <name type="scientific">Helobdella robusta</name>
    <name type="common">Californian leech</name>
    <dbReference type="NCBI Taxonomy" id="6412"/>
    <lineage>
        <taxon>Eukaryota</taxon>
        <taxon>Metazoa</taxon>
        <taxon>Spiralia</taxon>
        <taxon>Lophotrochozoa</taxon>
        <taxon>Annelida</taxon>
        <taxon>Clitellata</taxon>
        <taxon>Hirudinea</taxon>
        <taxon>Rhynchobdellida</taxon>
        <taxon>Glossiphoniidae</taxon>
        <taxon>Helobdella</taxon>
    </lineage>
</organism>
<evidence type="ECO:0000313" key="7">
    <source>
        <dbReference type="EnsemblMetazoa" id="HelroP184898"/>
    </source>
</evidence>
<reference evidence="7" key="3">
    <citation type="submission" date="2015-06" db="UniProtKB">
        <authorList>
            <consortium name="EnsemblMetazoa"/>
        </authorList>
    </citation>
    <scope>IDENTIFICATION</scope>
</reference>
<dbReference type="AlphaFoldDB" id="T1FM51"/>
<dbReference type="Gene3D" id="3.10.50.40">
    <property type="match status" value="1"/>
</dbReference>
<evidence type="ECO:0000313" key="6">
    <source>
        <dbReference type="EMBL" id="ESO05839.1"/>
    </source>
</evidence>
<keyword evidence="4" id="KW-0802">TPR repeat</keyword>
<evidence type="ECO:0000313" key="8">
    <source>
        <dbReference type="Proteomes" id="UP000015101"/>
    </source>
</evidence>
<comment type="subcellular location">
    <subcellularLocation>
        <location evidence="1">Cytoplasm</location>
    </subcellularLocation>
</comment>
<dbReference type="CTD" id="20209900"/>
<dbReference type="EMBL" id="KB096324">
    <property type="protein sequence ID" value="ESO05839.1"/>
    <property type="molecule type" value="Genomic_DNA"/>
</dbReference>
<proteinExistence type="predicted"/>
<evidence type="ECO:0000256" key="4">
    <source>
        <dbReference type="ARBA" id="ARBA00022803"/>
    </source>
</evidence>
<dbReference type="OrthoDB" id="5829758at2759"/>
<evidence type="ECO:0000256" key="3">
    <source>
        <dbReference type="ARBA" id="ARBA00022737"/>
    </source>
</evidence>
<evidence type="ECO:0000256" key="2">
    <source>
        <dbReference type="ARBA" id="ARBA00022490"/>
    </source>
</evidence>
<dbReference type="InterPro" id="IPR011990">
    <property type="entry name" value="TPR-like_helical_dom_sf"/>
</dbReference>
<dbReference type="InterPro" id="IPR019734">
    <property type="entry name" value="TPR_rpt"/>
</dbReference>
<dbReference type="SUPFAM" id="SSF48452">
    <property type="entry name" value="TPR-like"/>
    <property type="match status" value="1"/>
</dbReference>
<keyword evidence="3" id="KW-0677">Repeat</keyword>
<dbReference type="EMBL" id="AMQM01000417">
    <property type="status" value="NOT_ANNOTATED_CDS"/>
    <property type="molecule type" value="Genomic_DNA"/>
</dbReference>
<dbReference type="SMART" id="SM00028">
    <property type="entry name" value="TPR"/>
    <property type="match status" value="3"/>
</dbReference>
<dbReference type="SUPFAM" id="SSF54534">
    <property type="entry name" value="FKBP-like"/>
    <property type="match status" value="1"/>
</dbReference>
<dbReference type="GeneID" id="20209900"/>
<reference evidence="8" key="1">
    <citation type="submission" date="2012-12" db="EMBL/GenBank/DDBJ databases">
        <authorList>
            <person name="Hellsten U."/>
            <person name="Grimwood J."/>
            <person name="Chapman J.A."/>
            <person name="Shapiro H."/>
            <person name="Aerts A."/>
            <person name="Otillar R.P."/>
            <person name="Terry A.Y."/>
            <person name="Boore J.L."/>
            <person name="Simakov O."/>
            <person name="Marletaz F."/>
            <person name="Cho S.-J."/>
            <person name="Edsinger-Gonzales E."/>
            <person name="Havlak P."/>
            <person name="Kuo D.-H."/>
            <person name="Larsson T."/>
            <person name="Lv J."/>
            <person name="Arendt D."/>
            <person name="Savage R."/>
            <person name="Osoegawa K."/>
            <person name="de Jong P."/>
            <person name="Lindberg D.R."/>
            <person name="Seaver E.C."/>
            <person name="Weisblat D.A."/>
            <person name="Putnam N.H."/>
            <person name="Grigoriev I.V."/>
            <person name="Rokhsar D.S."/>
        </authorList>
    </citation>
    <scope>NUCLEOTIDE SEQUENCE</scope>
</reference>
<dbReference type="Pfam" id="PF23322">
    <property type="entry name" value="PPIase_AIP"/>
    <property type="match status" value="1"/>
</dbReference>